<name>A0A559JA11_9BACL</name>
<evidence type="ECO:0000313" key="3">
    <source>
        <dbReference type="Proteomes" id="UP000316330"/>
    </source>
</evidence>
<sequence length="344" mass="39195">MVTAKSKRSIYFLIALVSLILITDTAVVRLTAPFAEDPILVYAILFDFMLVIPFLYWVFVLRVQGKSIAKVAPWPIAGAIAAWVALPVSMRGMVWQSVWPVEAVIIALEVAILGYELRAVYRLVRRFRLVSKQEPDTGEALRIAMYEGVGKGKFAHFLLHDLSMLYHLFFSWGRKRKSDNEDSMTSFTYHRKTSQTLYAAIITKIIVLEGVAMHLLLQQWSHWAAWIMTAADLWLLSLIWADSRASFLQPVRLAAGHLKLRYGLRIQADIPLTAIANVACSTEYSPDRNEQRDSAMPMLSAPNVRIELAHPMQIQGFLFQPRTVKFIYLALDEPKAFVQRLEDR</sequence>
<protein>
    <submittedName>
        <fullName evidence="2">Uncharacterized protein</fullName>
    </submittedName>
</protein>
<evidence type="ECO:0000256" key="1">
    <source>
        <dbReference type="SAM" id="Phobius"/>
    </source>
</evidence>
<reference evidence="2 3" key="1">
    <citation type="submission" date="2019-07" db="EMBL/GenBank/DDBJ databases">
        <authorList>
            <person name="Kim J."/>
        </authorList>
    </citation>
    <scope>NUCLEOTIDE SEQUENCE [LARGE SCALE GENOMIC DNA]</scope>
    <source>
        <strain evidence="2 3">G13</strain>
    </source>
</reference>
<feature type="transmembrane region" description="Helical" evidence="1">
    <location>
        <begin position="223"/>
        <end position="241"/>
    </location>
</feature>
<proteinExistence type="predicted"/>
<accession>A0A559JA11</accession>
<comment type="caution">
    <text evidence="2">The sequence shown here is derived from an EMBL/GenBank/DDBJ whole genome shotgun (WGS) entry which is preliminary data.</text>
</comment>
<evidence type="ECO:0000313" key="2">
    <source>
        <dbReference type="EMBL" id="TVX96687.1"/>
    </source>
</evidence>
<dbReference type="AlphaFoldDB" id="A0A559JA11"/>
<feature type="transmembrane region" description="Helical" evidence="1">
    <location>
        <begin position="197"/>
        <end position="217"/>
    </location>
</feature>
<dbReference type="Proteomes" id="UP000316330">
    <property type="component" value="Unassembled WGS sequence"/>
</dbReference>
<keyword evidence="1" id="KW-1133">Transmembrane helix</keyword>
<feature type="transmembrane region" description="Helical" evidence="1">
    <location>
        <begin position="96"/>
        <end position="117"/>
    </location>
</feature>
<dbReference type="OrthoDB" id="875405at2"/>
<keyword evidence="3" id="KW-1185">Reference proteome</keyword>
<gene>
    <name evidence="2" type="ORF">FPZ45_20615</name>
</gene>
<dbReference type="EMBL" id="VNJJ01000015">
    <property type="protein sequence ID" value="TVX96687.1"/>
    <property type="molecule type" value="Genomic_DNA"/>
</dbReference>
<dbReference type="RefSeq" id="WP_144706024.1">
    <property type="nucleotide sequence ID" value="NZ_VNJJ01000015.1"/>
</dbReference>
<feature type="transmembrane region" description="Helical" evidence="1">
    <location>
        <begin position="39"/>
        <end position="59"/>
    </location>
</feature>
<feature type="transmembrane region" description="Helical" evidence="1">
    <location>
        <begin position="71"/>
        <end position="90"/>
    </location>
</feature>
<organism evidence="2 3">
    <name type="scientific">Cohnella terricola</name>
    <dbReference type="NCBI Taxonomy" id="1289167"/>
    <lineage>
        <taxon>Bacteria</taxon>
        <taxon>Bacillati</taxon>
        <taxon>Bacillota</taxon>
        <taxon>Bacilli</taxon>
        <taxon>Bacillales</taxon>
        <taxon>Paenibacillaceae</taxon>
        <taxon>Cohnella</taxon>
    </lineage>
</organism>
<keyword evidence="1" id="KW-0812">Transmembrane</keyword>
<keyword evidence="1" id="KW-0472">Membrane</keyword>